<comment type="caution">
    <text evidence="1">The sequence shown here is derived from an EMBL/GenBank/DDBJ whole genome shotgun (WGS) entry which is preliminary data.</text>
</comment>
<evidence type="ECO:0000313" key="2">
    <source>
        <dbReference type="Proteomes" id="UP001184853"/>
    </source>
</evidence>
<sequence>MDWALDAERRNPDPMVQYILAKLYAKPGDKNKTKEYAEKSLQSIQKSKLKDPDFLREVQQLINESTKNP</sequence>
<evidence type="ECO:0008006" key="3">
    <source>
        <dbReference type="Google" id="ProtNLM"/>
    </source>
</evidence>
<protein>
    <recommendedName>
        <fullName evidence="3">Tetratricopeptide repeat protein</fullName>
    </recommendedName>
</protein>
<gene>
    <name evidence="1" type="ORF">J2781_000965</name>
</gene>
<organism evidence="1 2">
    <name type="scientific">Chryseobacterium geocarposphaerae</name>
    <dbReference type="NCBI Taxonomy" id="1416776"/>
    <lineage>
        <taxon>Bacteria</taxon>
        <taxon>Pseudomonadati</taxon>
        <taxon>Bacteroidota</taxon>
        <taxon>Flavobacteriia</taxon>
        <taxon>Flavobacteriales</taxon>
        <taxon>Weeksellaceae</taxon>
        <taxon>Chryseobacterium group</taxon>
        <taxon>Chryseobacterium</taxon>
    </lineage>
</organism>
<name>A0ABU1LBF1_9FLAO</name>
<dbReference type="Proteomes" id="UP001184853">
    <property type="component" value="Unassembled WGS sequence"/>
</dbReference>
<proteinExistence type="predicted"/>
<keyword evidence="2" id="KW-1185">Reference proteome</keyword>
<reference evidence="1 2" key="1">
    <citation type="submission" date="2023-07" db="EMBL/GenBank/DDBJ databases">
        <title>Sorghum-associated microbial communities from plants grown in Nebraska, USA.</title>
        <authorList>
            <person name="Schachtman D."/>
        </authorList>
    </citation>
    <scope>NUCLEOTIDE SEQUENCE [LARGE SCALE GENOMIC DNA]</scope>
    <source>
        <strain evidence="1 2">DS1709</strain>
    </source>
</reference>
<dbReference type="EMBL" id="JAVDQS010000002">
    <property type="protein sequence ID" value="MDR6404050.1"/>
    <property type="molecule type" value="Genomic_DNA"/>
</dbReference>
<dbReference type="RefSeq" id="WP_115980529.1">
    <property type="nucleotide sequence ID" value="NZ_JAVDQS010000002.1"/>
</dbReference>
<evidence type="ECO:0000313" key="1">
    <source>
        <dbReference type="EMBL" id="MDR6404050.1"/>
    </source>
</evidence>
<accession>A0ABU1LBF1</accession>